<evidence type="ECO:0000313" key="4">
    <source>
        <dbReference type="Proteomes" id="UP000001340"/>
    </source>
</evidence>
<proteinExistence type="predicted"/>
<dbReference type="Proteomes" id="UP000001340">
    <property type="component" value="Unassembled WGS sequence"/>
</dbReference>
<name>A0A0E2DNK4_LEPIR</name>
<feature type="signal peptide" evidence="2">
    <location>
        <begin position="1"/>
        <end position="19"/>
    </location>
</feature>
<dbReference type="RefSeq" id="WP_002122387.1">
    <property type="nucleotide sequence ID" value="NZ_AHNR02000004.1"/>
</dbReference>
<evidence type="ECO:0000256" key="2">
    <source>
        <dbReference type="SAM" id="SignalP"/>
    </source>
</evidence>
<evidence type="ECO:0000313" key="3">
    <source>
        <dbReference type="EMBL" id="EKR57237.1"/>
    </source>
</evidence>
<accession>A0A0E2DNK4</accession>
<reference evidence="3 4" key="1">
    <citation type="submission" date="2012-10" db="EMBL/GenBank/DDBJ databases">
        <authorList>
            <person name="Harkins D.M."/>
            <person name="Durkin A.S."/>
            <person name="Brinkac L.M."/>
            <person name="Haft D.H."/>
            <person name="Selengut J.D."/>
            <person name="Sanka R."/>
            <person name="DePew J."/>
            <person name="Purushe J."/>
            <person name="Chanthongthip A."/>
            <person name="Lattana O."/>
            <person name="Phetsouvanh R."/>
            <person name="Newton P.N."/>
            <person name="Vinetz J.M."/>
            <person name="Sutton G.G."/>
            <person name="Nierman W.C."/>
            <person name="Fouts D.E."/>
        </authorList>
    </citation>
    <scope>NUCLEOTIDE SEQUENCE [LARGE SCALE GENOMIC DNA]</scope>
    <source>
        <strain evidence="3 4">UI 12758</strain>
    </source>
</reference>
<gene>
    <name evidence="3" type="ORF">LEP1GSC105_0102</name>
</gene>
<protein>
    <submittedName>
        <fullName evidence="3">Uncharacterized protein</fullName>
    </submittedName>
</protein>
<sequence length="256" mass="30103">MKYSVFILLLITFSFSLYSDNQTANNDSSKSQQEEPEEDRETLADKQQEKIEEQEKRNKRKDEYLKTIKLFESINQFKVEREDNDVLRTKKKKLQQKEIISLNAKLKGLPILFASIKNESVTEETELSDYGKKAIKSYIRKLMTDPQTKELYAEMDEDNPFIKLAAWGYLMMGCGKKCEKKTGNFLAEFSYYSDYEYLGISKEKFYKLEIVKILTSEDEALKIKSYNYYNVSGKIDRFKFEDDIYGTAGNIKLYIK</sequence>
<dbReference type="EMBL" id="AHNR02000004">
    <property type="protein sequence ID" value="EKR57237.1"/>
    <property type="molecule type" value="Genomic_DNA"/>
</dbReference>
<dbReference type="AlphaFoldDB" id="A0A0E2DNK4"/>
<organism evidence="3 4">
    <name type="scientific">Leptospira interrogans str. UI 12758</name>
    <dbReference type="NCBI Taxonomy" id="1049938"/>
    <lineage>
        <taxon>Bacteria</taxon>
        <taxon>Pseudomonadati</taxon>
        <taxon>Spirochaetota</taxon>
        <taxon>Spirochaetia</taxon>
        <taxon>Leptospirales</taxon>
        <taxon>Leptospiraceae</taxon>
        <taxon>Leptospira</taxon>
    </lineage>
</organism>
<keyword evidence="2" id="KW-0732">Signal</keyword>
<comment type="caution">
    <text evidence="3">The sequence shown here is derived from an EMBL/GenBank/DDBJ whole genome shotgun (WGS) entry which is preliminary data.</text>
</comment>
<feature type="chain" id="PRO_5002393339" evidence="2">
    <location>
        <begin position="20"/>
        <end position="256"/>
    </location>
</feature>
<feature type="compositionally biased region" description="Basic and acidic residues" evidence="1">
    <location>
        <begin position="41"/>
        <end position="58"/>
    </location>
</feature>
<feature type="region of interest" description="Disordered" evidence="1">
    <location>
        <begin position="23"/>
        <end position="58"/>
    </location>
</feature>
<evidence type="ECO:0000256" key="1">
    <source>
        <dbReference type="SAM" id="MobiDB-lite"/>
    </source>
</evidence>